<dbReference type="Gene3D" id="3.40.710.10">
    <property type="entry name" value="DD-peptidase/beta-lactamase superfamily"/>
    <property type="match status" value="1"/>
</dbReference>
<dbReference type="InterPro" id="IPR001460">
    <property type="entry name" value="PCN-bd_Tpept"/>
</dbReference>
<dbReference type="GO" id="GO:0071972">
    <property type="term" value="F:peptidoglycan L,D-transpeptidase activity"/>
    <property type="evidence" value="ECO:0007669"/>
    <property type="project" value="TreeGrafter"/>
</dbReference>
<dbReference type="EMBL" id="CP035281">
    <property type="protein sequence ID" value="QAT42507.1"/>
    <property type="molecule type" value="Genomic_DNA"/>
</dbReference>
<dbReference type="SUPFAM" id="SSF56601">
    <property type="entry name" value="beta-lactamase/transpeptidase-like"/>
    <property type="match status" value="1"/>
</dbReference>
<evidence type="ECO:0000313" key="2">
    <source>
        <dbReference type="EMBL" id="QAT42507.1"/>
    </source>
</evidence>
<name>A0A410PU78_9FIRM</name>
<dbReference type="PANTHER" id="PTHR30627:SF24">
    <property type="entry name" value="PENICILLIN-BINDING PROTEIN 4B"/>
    <property type="match status" value="1"/>
</dbReference>
<dbReference type="Pfam" id="PF00905">
    <property type="entry name" value="Transpeptidase"/>
    <property type="match status" value="1"/>
</dbReference>
<sequence length="457" mass="48946">MKKITSRTIVCFFLALALVAGTGIFTVKFFMEGSTWSAFSANRHLYTNKVLNTGRILDETGQVLAEYDRTDNKWKYSNNSYIRKATLHTVGDSTGMIGTGALTRFADKLTGYNVITGAKPIFPGGRDLYLTLNADVCQTAYKALNGHRGTVGVYNYKTGEIICMVSTPTYDPASPPTIHDGDKTYDGVYMNRLLSATFIPGSTFKLITATAALEKIDGVENRTFHCSGKVMIGDQLITCPDAHGDLTLDQALAVSCNCVFGQLAAEIGSDQLAEYVKKAGLTGSLSINGIHTAKSTFDFTYGGKGGLAWSGIGQGKDLVNPCALMVYSGAIANGGSAAKPQIISHTAFEKGVRTSLYLKHSTKKLIEEDTASKLADMMRNNVINQYGQGNFPGLTICAKSGTAQSDHTDEDNAWFTGFLQDPDHPYAFIVLVEEGGSGSKVAGKVANTVLQAAVKSE</sequence>
<dbReference type="GO" id="GO:0071555">
    <property type="term" value="P:cell wall organization"/>
    <property type="evidence" value="ECO:0007669"/>
    <property type="project" value="TreeGrafter"/>
</dbReference>
<reference evidence="2 3" key="1">
    <citation type="submission" date="2019-01" db="EMBL/GenBank/DDBJ databases">
        <title>Draft genomes of a novel of Aminipila strains.</title>
        <authorList>
            <person name="Ma S."/>
        </authorList>
    </citation>
    <scope>NUCLEOTIDE SEQUENCE [LARGE SCALE GENOMIC DNA]</scope>
    <source>
        <strain evidence="3">JN-39</strain>
    </source>
</reference>
<dbReference type="GO" id="GO:0008658">
    <property type="term" value="F:penicillin binding"/>
    <property type="evidence" value="ECO:0007669"/>
    <property type="project" value="InterPro"/>
</dbReference>
<proteinExistence type="predicted"/>
<dbReference type="RefSeq" id="WP_128745157.1">
    <property type="nucleotide sequence ID" value="NZ_CP035281.1"/>
</dbReference>
<organism evidence="2 3">
    <name type="scientific">Aminipila luticellarii</name>
    <dbReference type="NCBI Taxonomy" id="2507160"/>
    <lineage>
        <taxon>Bacteria</taxon>
        <taxon>Bacillati</taxon>
        <taxon>Bacillota</taxon>
        <taxon>Clostridia</taxon>
        <taxon>Peptostreptococcales</taxon>
        <taxon>Anaerovoracaceae</taxon>
        <taxon>Aminipila</taxon>
    </lineage>
</organism>
<dbReference type="AlphaFoldDB" id="A0A410PU78"/>
<dbReference type="InterPro" id="IPR012338">
    <property type="entry name" value="Beta-lactam/transpept-like"/>
</dbReference>
<evidence type="ECO:0000313" key="3">
    <source>
        <dbReference type="Proteomes" id="UP000287601"/>
    </source>
</evidence>
<dbReference type="GO" id="GO:0005886">
    <property type="term" value="C:plasma membrane"/>
    <property type="evidence" value="ECO:0007669"/>
    <property type="project" value="TreeGrafter"/>
</dbReference>
<feature type="domain" description="Penicillin-binding protein transpeptidase" evidence="1">
    <location>
        <begin position="149"/>
        <end position="451"/>
    </location>
</feature>
<evidence type="ECO:0000259" key="1">
    <source>
        <dbReference type="Pfam" id="PF00905"/>
    </source>
</evidence>
<dbReference type="PANTHER" id="PTHR30627">
    <property type="entry name" value="PEPTIDOGLYCAN D,D-TRANSPEPTIDASE"/>
    <property type="match status" value="1"/>
</dbReference>
<dbReference type="OrthoDB" id="9766847at2"/>
<dbReference type="Proteomes" id="UP000287601">
    <property type="component" value="Chromosome"/>
</dbReference>
<keyword evidence="3" id="KW-1185">Reference proteome</keyword>
<dbReference type="Gene3D" id="3.90.1310.10">
    <property type="entry name" value="Penicillin-binding protein 2a (Domain 2)"/>
    <property type="match status" value="1"/>
</dbReference>
<gene>
    <name evidence="2" type="ORF">EQM06_04265</name>
</gene>
<dbReference type="InterPro" id="IPR050515">
    <property type="entry name" value="Beta-lactam/transpept"/>
</dbReference>
<dbReference type="KEGG" id="amij:EQM06_04265"/>
<accession>A0A410PU78</accession>
<protein>
    <submittedName>
        <fullName evidence="2">Penicillin-binding protein</fullName>
    </submittedName>
</protein>